<dbReference type="NCBIfam" id="NF045515">
    <property type="entry name" value="Glp_gephyrin"/>
    <property type="match status" value="1"/>
</dbReference>
<comment type="pathway">
    <text evidence="2 6">Cofactor biosynthesis; molybdopterin biosynthesis.</text>
</comment>
<dbReference type="Gene3D" id="3.90.105.10">
    <property type="entry name" value="Molybdopterin biosynthesis moea protein, domain 2"/>
    <property type="match status" value="1"/>
</dbReference>
<proteinExistence type="inferred from homology"/>
<reference evidence="8 9" key="1">
    <citation type="submission" date="2021-02" db="EMBL/GenBank/DDBJ databases">
        <title>De Novo genome assembly of isolated myxobacteria.</title>
        <authorList>
            <person name="Stevens D.C."/>
        </authorList>
    </citation>
    <scope>NUCLEOTIDE SEQUENCE [LARGE SCALE GENOMIC DNA]</scope>
    <source>
        <strain evidence="8 9">SCHIC003</strain>
    </source>
</reference>
<keyword evidence="6" id="KW-0479">Metal-binding</keyword>
<feature type="domain" description="MoaB/Mog" evidence="7">
    <location>
        <begin position="183"/>
        <end position="321"/>
    </location>
</feature>
<dbReference type="InterPro" id="IPR036135">
    <property type="entry name" value="MoeA_linker/N_sf"/>
</dbReference>
<dbReference type="InterPro" id="IPR005110">
    <property type="entry name" value="MoeA_linker/N"/>
</dbReference>
<dbReference type="InterPro" id="IPR036688">
    <property type="entry name" value="MoeA_C_domain_IV_sf"/>
</dbReference>
<organism evidence="8 9">
    <name type="scientific">Myxococcus landrumensis</name>
    <dbReference type="NCBI Taxonomy" id="2813577"/>
    <lineage>
        <taxon>Bacteria</taxon>
        <taxon>Pseudomonadati</taxon>
        <taxon>Myxococcota</taxon>
        <taxon>Myxococcia</taxon>
        <taxon>Myxococcales</taxon>
        <taxon>Cystobacterineae</taxon>
        <taxon>Myxococcaceae</taxon>
        <taxon>Myxococcus</taxon>
    </lineage>
</organism>
<comment type="function">
    <text evidence="1 6">Catalyzes the insertion of molybdate into adenylated molybdopterin with the concomitant release of AMP.</text>
</comment>
<dbReference type="EC" id="2.10.1.1" evidence="6"/>
<dbReference type="RefSeq" id="WP_206713760.1">
    <property type="nucleotide sequence ID" value="NZ_CP071091.1"/>
</dbReference>
<evidence type="ECO:0000259" key="7">
    <source>
        <dbReference type="SMART" id="SM00852"/>
    </source>
</evidence>
<keyword evidence="6" id="KW-0460">Magnesium</keyword>
<dbReference type="Pfam" id="PF03453">
    <property type="entry name" value="MoeA_N"/>
    <property type="match status" value="1"/>
</dbReference>
<dbReference type="PROSITE" id="PS01079">
    <property type="entry name" value="MOCF_BIOSYNTHESIS_2"/>
    <property type="match status" value="1"/>
</dbReference>
<dbReference type="InterPro" id="IPR036425">
    <property type="entry name" value="MoaB/Mog-like_dom_sf"/>
</dbReference>
<evidence type="ECO:0000256" key="1">
    <source>
        <dbReference type="ARBA" id="ARBA00002901"/>
    </source>
</evidence>
<keyword evidence="6" id="KW-0500">Molybdenum</keyword>
<dbReference type="Gene3D" id="2.170.190.11">
    <property type="entry name" value="Molybdopterin biosynthesis moea protein, domain 3"/>
    <property type="match status" value="1"/>
</dbReference>
<dbReference type="InterPro" id="IPR008284">
    <property type="entry name" value="MoCF_biosynth_CS"/>
</dbReference>
<dbReference type="Proteomes" id="UP000663090">
    <property type="component" value="Chromosome"/>
</dbReference>
<dbReference type="PANTHER" id="PTHR10192:SF5">
    <property type="entry name" value="GEPHYRIN"/>
    <property type="match status" value="1"/>
</dbReference>
<dbReference type="Gene3D" id="3.40.980.10">
    <property type="entry name" value="MoaB/Mog-like domain"/>
    <property type="match status" value="1"/>
</dbReference>
<evidence type="ECO:0000256" key="6">
    <source>
        <dbReference type="RuleBase" id="RU365090"/>
    </source>
</evidence>
<name>A0ABX7MZZ7_9BACT</name>
<dbReference type="SUPFAM" id="SSF63882">
    <property type="entry name" value="MoeA N-terminal region -like"/>
    <property type="match status" value="1"/>
</dbReference>
<accession>A0ABX7MZZ7</accession>
<evidence type="ECO:0000256" key="3">
    <source>
        <dbReference type="ARBA" id="ARBA00010763"/>
    </source>
</evidence>
<protein>
    <recommendedName>
        <fullName evidence="6">Molybdopterin molybdenumtransferase</fullName>
        <ecNumber evidence="6">2.10.1.1</ecNumber>
    </recommendedName>
</protein>
<keyword evidence="6" id="KW-0808">Transferase</keyword>
<keyword evidence="9" id="KW-1185">Reference proteome</keyword>
<dbReference type="SUPFAM" id="SSF63867">
    <property type="entry name" value="MoeA C-terminal domain-like"/>
    <property type="match status" value="1"/>
</dbReference>
<comment type="catalytic activity">
    <reaction evidence="5">
        <text>adenylyl-molybdopterin + molybdate = Mo-molybdopterin + AMP + H(+)</text>
        <dbReference type="Rhea" id="RHEA:35047"/>
        <dbReference type="ChEBI" id="CHEBI:15378"/>
        <dbReference type="ChEBI" id="CHEBI:36264"/>
        <dbReference type="ChEBI" id="CHEBI:62727"/>
        <dbReference type="ChEBI" id="CHEBI:71302"/>
        <dbReference type="ChEBI" id="CHEBI:456215"/>
        <dbReference type="EC" id="2.10.1.1"/>
    </reaction>
</comment>
<comment type="similarity">
    <text evidence="3 6">Belongs to the MoeA family.</text>
</comment>
<sequence length="421" mass="44635">MPLLSLTAARLAALDAIALAAPERVPLLDAHGRFLAEEVRASRTLPGCDNSAMDGWAVRAEETRGANRDRPARLRVIETVYAGALPTQALQPGDATRIFTGAPMPRGADAVVRQEAARATPDGQAVDIFIPVSPGHDIRREGEEVTAGTPLVAAGQHVSATVLGVLASQGATRACVRPAPRVAVLATGDELVRPGEPALPHQVYESNLMLVSALAREAGAHVCHLSRARDDEEALREAITRLAPEVEVLITTGGASVGDKDHVKRVLASLGARFFVDGVALKPGKPVAVARLGNTAVVVLPGNPGAATVAFDQLARPLLLKHQGVFETRRRVVARLSESRHKQAGLTYLITATLEHGDTLAPRAVLRPQGAGQLLQNLHADGWVILPPGRADFSEDELVELELFERPRYHALDTAPPSADE</sequence>
<dbReference type="Pfam" id="PF00994">
    <property type="entry name" value="MoCF_biosynth"/>
    <property type="match status" value="1"/>
</dbReference>
<dbReference type="InterPro" id="IPR038987">
    <property type="entry name" value="MoeA-like"/>
</dbReference>
<comment type="cofactor">
    <cofactor evidence="6">
        <name>Mg(2+)</name>
        <dbReference type="ChEBI" id="CHEBI:18420"/>
    </cofactor>
</comment>
<gene>
    <name evidence="8" type="ORF">JY572_27045</name>
</gene>
<keyword evidence="4 6" id="KW-0501">Molybdenum cofactor biosynthesis</keyword>
<dbReference type="NCBIfam" id="TIGR00177">
    <property type="entry name" value="molyb_syn"/>
    <property type="match status" value="1"/>
</dbReference>
<dbReference type="SUPFAM" id="SSF53218">
    <property type="entry name" value="Molybdenum cofactor biosynthesis proteins"/>
    <property type="match status" value="1"/>
</dbReference>
<evidence type="ECO:0000256" key="2">
    <source>
        <dbReference type="ARBA" id="ARBA00005046"/>
    </source>
</evidence>
<evidence type="ECO:0000256" key="5">
    <source>
        <dbReference type="ARBA" id="ARBA00047317"/>
    </source>
</evidence>
<dbReference type="Gene3D" id="2.40.340.10">
    <property type="entry name" value="MoeA, C-terminal, domain IV"/>
    <property type="match status" value="1"/>
</dbReference>
<evidence type="ECO:0000256" key="4">
    <source>
        <dbReference type="ARBA" id="ARBA00023150"/>
    </source>
</evidence>
<dbReference type="SMART" id="SM00852">
    <property type="entry name" value="MoCF_biosynth"/>
    <property type="match status" value="1"/>
</dbReference>
<dbReference type="InterPro" id="IPR001453">
    <property type="entry name" value="MoaB/Mog_dom"/>
</dbReference>
<dbReference type="CDD" id="cd00887">
    <property type="entry name" value="MoeA"/>
    <property type="match status" value="1"/>
</dbReference>
<dbReference type="EMBL" id="CP071091">
    <property type="protein sequence ID" value="QSQ12026.1"/>
    <property type="molecule type" value="Genomic_DNA"/>
</dbReference>
<evidence type="ECO:0000313" key="8">
    <source>
        <dbReference type="EMBL" id="QSQ12026.1"/>
    </source>
</evidence>
<evidence type="ECO:0000313" key="9">
    <source>
        <dbReference type="Proteomes" id="UP000663090"/>
    </source>
</evidence>
<dbReference type="PANTHER" id="PTHR10192">
    <property type="entry name" value="MOLYBDOPTERIN BIOSYNTHESIS PROTEIN"/>
    <property type="match status" value="1"/>
</dbReference>